<gene>
    <name evidence="2" type="ORF">CTRI78_v009176</name>
</gene>
<keyword evidence="1" id="KW-0472">Membrane</keyword>
<organism evidence="2 3">
    <name type="scientific">Colletotrichum trifolii</name>
    <dbReference type="NCBI Taxonomy" id="5466"/>
    <lineage>
        <taxon>Eukaryota</taxon>
        <taxon>Fungi</taxon>
        <taxon>Dikarya</taxon>
        <taxon>Ascomycota</taxon>
        <taxon>Pezizomycotina</taxon>
        <taxon>Sordariomycetes</taxon>
        <taxon>Hypocreomycetidae</taxon>
        <taxon>Glomerellales</taxon>
        <taxon>Glomerellaceae</taxon>
        <taxon>Colletotrichum</taxon>
        <taxon>Colletotrichum orbiculare species complex</taxon>
    </lineage>
</organism>
<evidence type="ECO:0000256" key="1">
    <source>
        <dbReference type="SAM" id="Phobius"/>
    </source>
</evidence>
<accession>A0A4R8QRE4</accession>
<dbReference type="AlphaFoldDB" id="A0A4R8QRE4"/>
<feature type="transmembrane region" description="Helical" evidence="1">
    <location>
        <begin position="319"/>
        <end position="338"/>
    </location>
</feature>
<dbReference type="EMBL" id="RYZW01000121">
    <property type="protein sequence ID" value="TDZ44973.1"/>
    <property type="molecule type" value="Genomic_DNA"/>
</dbReference>
<keyword evidence="1" id="KW-0812">Transmembrane</keyword>
<reference evidence="2 3" key="1">
    <citation type="submission" date="2018-12" db="EMBL/GenBank/DDBJ databases">
        <title>Genome sequence and assembly of Colletotrichum trifolii.</title>
        <authorList>
            <person name="Gan P."/>
            <person name="Shirasu K."/>
        </authorList>
    </citation>
    <scope>NUCLEOTIDE SEQUENCE [LARGE SCALE GENOMIC DNA]</scope>
    <source>
        <strain evidence="2 3">543-2</strain>
    </source>
</reference>
<evidence type="ECO:0000313" key="2">
    <source>
        <dbReference type="EMBL" id="TDZ44973.1"/>
    </source>
</evidence>
<protein>
    <submittedName>
        <fullName evidence="2">Uncharacterized protein</fullName>
    </submittedName>
</protein>
<dbReference type="Proteomes" id="UP000295703">
    <property type="component" value="Unassembled WGS sequence"/>
</dbReference>
<comment type="caution">
    <text evidence="2">The sequence shown here is derived from an EMBL/GenBank/DDBJ whole genome shotgun (WGS) entry which is preliminary data.</text>
</comment>
<keyword evidence="1" id="KW-1133">Transmembrane helix</keyword>
<evidence type="ECO:0000313" key="3">
    <source>
        <dbReference type="Proteomes" id="UP000295703"/>
    </source>
</evidence>
<name>A0A4R8QRE4_COLTR</name>
<sequence length="359" mass="41210">MLAKVLDDTDSYLGYPVPAAVRRRLLRECWEACEPDPERQPDMQAYLDSHPSRCRPFLNDGGIHISIRTYSELIALAKEALGARPRQDVMVMSAAQPSSRGDRPLDDQAGDTALALCVALLLMMDIGSHQYSISGSTVLRWDPDETLRHAVNRHFRSQRGVLRSENSRLGKLFTTRNLDLVGGLNIKWTHNLVDHLRLADDDKTVFIFHSVGFLKFHQTFGQGVFPKGFVEETLRTLALLFPENDSKSRKWTASQIETKQDQQLDPGLAKCGTLRAHERRLEQFSFWHDRLVILKQTFDESSPRTLTQWWNDRRNSVQWYTFWVAIMVFVFTLFFGFVQSVEGGLQVWLAWEARSPDAE</sequence>
<proteinExistence type="predicted"/>
<keyword evidence="3" id="KW-1185">Reference proteome</keyword>